<dbReference type="Proteomes" id="UP000230750">
    <property type="component" value="Unassembled WGS sequence"/>
</dbReference>
<sequence>MGWVPLGDSLILSIQYIPNLVFHSNHRYNSLKNKVQKNNSQDKRASGISPEETESQRELRVLLEDLANQEDDAELLPKTNASEEEQRRLDGQEVQKRACESFVEDKEEMELEREMRKEELAMKRAEVKRDEAERDRRFELFQQQQQQTQQQFMRNNNKCSNTSHNNSSRCKTC</sequence>
<dbReference type="OrthoDB" id="10062669at2759"/>
<name>A0A2G8LD75_STIJA</name>
<evidence type="ECO:0000256" key="1">
    <source>
        <dbReference type="SAM" id="Coils"/>
    </source>
</evidence>
<evidence type="ECO:0000256" key="2">
    <source>
        <dbReference type="SAM" id="MobiDB-lite"/>
    </source>
</evidence>
<evidence type="ECO:0000313" key="4">
    <source>
        <dbReference type="Proteomes" id="UP000230750"/>
    </source>
</evidence>
<feature type="compositionally biased region" description="Low complexity" evidence="2">
    <location>
        <begin position="142"/>
        <end position="173"/>
    </location>
</feature>
<accession>A0A2G8LD75</accession>
<dbReference type="EMBL" id="MRZV01000122">
    <property type="protein sequence ID" value="PIK58110.1"/>
    <property type="molecule type" value="Genomic_DNA"/>
</dbReference>
<organism evidence="3 4">
    <name type="scientific">Stichopus japonicus</name>
    <name type="common">Sea cucumber</name>
    <dbReference type="NCBI Taxonomy" id="307972"/>
    <lineage>
        <taxon>Eukaryota</taxon>
        <taxon>Metazoa</taxon>
        <taxon>Echinodermata</taxon>
        <taxon>Eleutherozoa</taxon>
        <taxon>Echinozoa</taxon>
        <taxon>Holothuroidea</taxon>
        <taxon>Aspidochirotacea</taxon>
        <taxon>Aspidochirotida</taxon>
        <taxon>Stichopodidae</taxon>
        <taxon>Apostichopus</taxon>
    </lineage>
</organism>
<feature type="region of interest" description="Disordered" evidence="2">
    <location>
        <begin position="68"/>
        <end position="95"/>
    </location>
</feature>
<dbReference type="AlphaFoldDB" id="A0A2G8LD75"/>
<feature type="compositionally biased region" description="Basic and acidic residues" evidence="2">
    <location>
        <begin position="84"/>
        <end position="95"/>
    </location>
</feature>
<comment type="caution">
    <text evidence="3">The sequence shown here is derived from an EMBL/GenBank/DDBJ whole genome shotgun (WGS) entry which is preliminary data.</text>
</comment>
<feature type="region of interest" description="Disordered" evidence="2">
    <location>
        <begin position="137"/>
        <end position="173"/>
    </location>
</feature>
<gene>
    <name evidence="3" type="ORF">BSL78_04966</name>
</gene>
<evidence type="ECO:0000313" key="3">
    <source>
        <dbReference type="EMBL" id="PIK58110.1"/>
    </source>
</evidence>
<feature type="coiled-coil region" evidence="1">
    <location>
        <begin position="106"/>
        <end position="135"/>
    </location>
</feature>
<reference evidence="3 4" key="1">
    <citation type="journal article" date="2017" name="PLoS Biol.">
        <title>The sea cucumber genome provides insights into morphological evolution and visceral regeneration.</title>
        <authorList>
            <person name="Zhang X."/>
            <person name="Sun L."/>
            <person name="Yuan J."/>
            <person name="Sun Y."/>
            <person name="Gao Y."/>
            <person name="Zhang L."/>
            <person name="Li S."/>
            <person name="Dai H."/>
            <person name="Hamel J.F."/>
            <person name="Liu C."/>
            <person name="Yu Y."/>
            <person name="Liu S."/>
            <person name="Lin W."/>
            <person name="Guo K."/>
            <person name="Jin S."/>
            <person name="Xu P."/>
            <person name="Storey K.B."/>
            <person name="Huan P."/>
            <person name="Zhang T."/>
            <person name="Zhou Y."/>
            <person name="Zhang J."/>
            <person name="Lin C."/>
            <person name="Li X."/>
            <person name="Xing L."/>
            <person name="Huo D."/>
            <person name="Sun M."/>
            <person name="Wang L."/>
            <person name="Mercier A."/>
            <person name="Li F."/>
            <person name="Yang H."/>
            <person name="Xiang J."/>
        </authorList>
    </citation>
    <scope>NUCLEOTIDE SEQUENCE [LARGE SCALE GENOMIC DNA]</scope>
    <source>
        <strain evidence="3">Shaxun</strain>
        <tissue evidence="3">Muscle</tissue>
    </source>
</reference>
<proteinExistence type="predicted"/>
<keyword evidence="4" id="KW-1185">Reference proteome</keyword>
<protein>
    <submittedName>
        <fullName evidence="3">Putative golgin subfamily A member 6-like protein 22 isoform X2</fullName>
    </submittedName>
</protein>
<feature type="region of interest" description="Disordered" evidence="2">
    <location>
        <begin position="34"/>
        <end position="56"/>
    </location>
</feature>
<keyword evidence="1" id="KW-0175">Coiled coil</keyword>